<feature type="coiled-coil region" evidence="1">
    <location>
        <begin position="161"/>
        <end position="199"/>
    </location>
</feature>
<organism evidence="2 3">
    <name type="scientific">Gonapodya prolifera (strain JEL478)</name>
    <name type="common">Monoblepharis prolifera</name>
    <dbReference type="NCBI Taxonomy" id="1344416"/>
    <lineage>
        <taxon>Eukaryota</taxon>
        <taxon>Fungi</taxon>
        <taxon>Fungi incertae sedis</taxon>
        <taxon>Chytridiomycota</taxon>
        <taxon>Chytridiomycota incertae sedis</taxon>
        <taxon>Monoblepharidomycetes</taxon>
        <taxon>Monoblepharidales</taxon>
        <taxon>Gonapodyaceae</taxon>
        <taxon>Gonapodya</taxon>
    </lineage>
</organism>
<proteinExistence type="predicted"/>
<dbReference type="AlphaFoldDB" id="A0A139A6J2"/>
<accession>A0A139A6J2</accession>
<keyword evidence="3" id="KW-1185">Reference proteome</keyword>
<evidence type="ECO:0000313" key="2">
    <source>
        <dbReference type="EMBL" id="KXS12422.1"/>
    </source>
</evidence>
<protein>
    <submittedName>
        <fullName evidence="2">Uncharacterized protein</fullName>
    </submittedName>
</protein>
<name>A0A139A6J2_GONPJ</name>
<reference evidence="2 3" key="1">
    <citation type="journal article" date="2015" name="Genome Biol. Evol.">
        <title>Phylogenomic analyses indicate that early fungi evolved digesting cell walls of algal ancestors of land plants.</title>
        <authorList>
            <person name="Chang Y."/>
            <person name="Wang S."/>
            <person name="Sekimoto S."/>
            <person name="Aerts A.L."/>
            <person name="Choi C."/>
            <person name="Clum A."/>
            <person name="LaButti K.M."/>
            <person name="Lindquist E.A."/>
            <person name="Yee Ngan C."/>
            <person name="Ohm R.A."/>
            <person name="Salamov A.A."/>
            <person name="Grigoriev I.V."/>
            <person name="Spatafora J.W."/>
            <person name="Berbee M.L."/>
        </authorList>
    </citation>
    <scope>NUCLEOTIDE SEQUENCE [LARGE SCALE GENOMIC DNA]</scope>
    <source>
        <strain evidence="2 3">JEL478</strain>
    </source>
</reference>
<feature type="coiled-coil region" evidence="1">
    <location>
        <begin position="57"/>
        <end position="122"/>
    </location>
</feature>
<sequence>MSTLQHSDNTGKNITTITWMPDQAVTQGMVFYAEAIVAENITNWYIPFAVGFFFDMNAKIEAEKAEIQATIEDQEAEIQAKLQRLLQKRAKRGIADVFNKIEAEVQADLAQVTNKIEMEEAKLKTKLQGLLGKRRLLERYGERRGIQRKPRGLGDFLGKLDGEINADIQNLQAQIEAEEAEIKAKIEAEEAELKGLLQRRGSQTFLGRSRRR</sequence>
<dbReference type="Proteomes" id="UP000070544">
    <property type="component" value="Unassembled WGS sequence"/>
</dbReference>
<evidence type="ECO:0000313" key="3">
    <source>
        <dbReference type="Proteomes" id="UP000070544"/>
    </source>
</evidence>
<evidence type="ECO:0000256" key="1">
    <source>
        <dbReference type="SAM" id="Coils"/>
    </source>
</evidence>
<keyword evidence="1" id="KW-0175">Coiled coil</keyword>
<dbReference type="EMBL" id="KQ965788">
    <property type="protein sequence ID" value="KXS12422.1"/>
    <property type="molecule type" value="Genomic_DNA"/>
</dbReference>
<gene>
    <name evidence="2" type="ORF">M427DRAFT_34791</name>
</gene>